<proteinExistence type="predicted"/>
<keyword evidence="2" id="KW-0800">Toxin</keyword>
<keyword evidence="3" id="KW-1015">Disulfide bond</keyword>
<dbReference type="PRINTS" id="PR00722">
    <property type="entry name" value="CHYMOTRYPSIN"/>
</dbReference>
<dbReference type="InterPro" id="IPR001254">
    <property type="entry name" value="Trypsin_dom"/>
</dbReference>
<dbReference type="GO" id="GO:0005576">
    <property type="term" value="C:extracellular region"/>
    <property type="evidence" value="ECO:0007669"/>
    <property type="project" value="UniProtKB-SubCell"/>
</dbReference>
<evidence type="ECO:0000313" key="9">
    <source>
        <dbReference type="EMBL" id="CAH0629170.1"/>
    </source>
</evidence>
<feature type="chain" id="PRO_5040176137" description="Peptidase S1 domain-containing protein" evidence="7">
    <location>
        <begin position="16"/>
        <end position="279"/>
    </location>
</feature>
<evidence type="ECO:0000313" key="10">
    <source>
        <dbReference type="Proteomes" id="UP001154114"/>
    </source>
</evidence>
<accession>A0A9P0C4J5</accession>
<dbReference type="GO" id="GO:0090729">
    <property type="term" value="F:toxin activity"/>
    <property type="evidence" value="ECO:0007669"/>
    <property type="project" value="UniProtKB-KW"/>
</dbReference>
<dbReference type="PANTHER" id="PTHR24260">
    <property type="match status" value="1"/>
</dbReference>
<evidence type="ECO:0000256" key="3">
    <source>
        <dbReference type="ARBA" id="ARBA00023157"/>
    </source>
</evidence>
<dbReference type="PROSITE" id="PS50240">
    <property type="entry name" value="TRYPSIN_DOM"/>
    <property type="match status" value="1"/>
</dbReference>
<evidence type="ECO:0000259" key="8">
    <source>
        <dbReference type="PROSITE" id="PS50240"/>
    </source>
</evidence>
<evidence type="ECO:0000256" key="4">
    <source>
        <dbReference type="ARBA" id="ARBA00023240"/>
    </source>
</evidence>
<dbReference type="EMBL" id="LR824012">
    <property type="protein sequence ID" value="CAH0629170.1"/>
    <property type="molecule type" value="Genomic_DNA"/>
</dbReference>
<protein>
    <recommendedName>
        <fullName evidence="8">Peptidase S1 domain-containing protein</fullName>
    </recommendedName>
</protein>
<dbReference type="InterPro" id="IPR043504">
    <property type="entry name" value="Peptidase_S1_PA_chymotrypsin"/>
</dbReference>
<keyword evidence="10" id="KW-1185">Reference proteome</keyword>
<comment type="function">
    <text evidence="5">Fibrinolytic activity; shows preferential cleavage of Arg-Gly bonds in all three fibrinogen chains. Contact with the caterpillars causes severe bleeding, due the anticoagulant effect of the protein.</text>
</comment>
<evidence type="ECO:0000256" key="2">
    <source>
        <dbReference type="ARBA" id="ARBA00022656"/>
    </source>
</evidence>
<dbReference type="GO" id="GO:0004252">
    <property type="term" value="F:serine-type endopeptidase activity"/>
    <property type="evidence" value="ECO:0007669"/>
    <property type="project" value="InterPro"/>
</dbReference>
<name>A0A9P0C4J5_CHRIL</name>
<sequence length="279" mass="29782">MRVVLLVCLLGAVAAEDVLLRYHELVGIPAAARIRQQESMRVAGSVSSYKGEHPFMAGLIITLTTGETSVCGGSLLTHYRVLTAGRCMFDGFVQAKQVLVVLGSIKLFSGGTRLYAESVFHHPDFNATTFSNDVAMLTIPYVFFSSHIAPILLPYGVKNSFEGLSSEIIGYGKRYESESLTTGQTLRDTYVQVVSNSFCSQIYGSSVTSDVICTSGNSGKGACGGDYGGPLILRRYSGSNGQDLLIGVISFTAAAGCQSGYPTGHTRVSAYIPWIISVL</sequence>
<dbReference type="Proteomes" id="UP001154114">
    <property type="component" value="Chromosome 9"/>
</dbReference>
<dbReference type="OrthoDB" id="5565075at2759"/>
<feature type="domain" description="Peptidase S1" evidence="8">
    <location>
        <begin position="42"/>
        <end position="279"/>
    </location>
</feature>
<evidence type="ECO:0000256" key="7">
    <source>
        <dbReference type="SAM" id="SignalP"/>
    </source>
</evidence>
<dbReference type="InterPro" id="IPR009003">
    <property type="entry name" value="Peptidase_S1_PA"/>
</dbReference>
<evidence type="ECO:0000256" key="5">
    <source>
        <dbReference type="ARBA" id="ARBA00055534"/>
    </source>
</evidence>
<organism evidence="9 10">
    <name type="scientific">Chrysodeixis includens</name>
    <name type="common">Soybean looper</name>
    <name type="synonym">Pseudoplusia includens</name>
    <dbReference type="NCBI Taxonomy" id="689277"/>
    <lineage>
        <taxon>Eukaryota</taxon>
        <taxon>Metazoa</taxon>
        <taxon>Ecdysozoa</taxon>
        <taxon>Arthropoda</taxon>
        <taxon>Hexapoda</taxon>
        <taxon>Insecta</taxon>
        <taxon>Pterygota</taxon>
        <taxon>Neoptera</taxon>
        <taxon>Endopterygota</taxon>
        <taxon>Lepidoptera</taxon>
        <taxon>Glossata</taxon>
        <taxon>Ditrysia</taxon>
        <taxon>Noctuoidea</taxon>
        <taxon>Noctuidae</taxon>
        <taxon>Plusiinae</taxon>
        <taxon>Chrysodeixis</taxon>
    </lineage>
</organism>
<dbReference type="InterPro" id="IPR001314">
    <property type="entry name" value="Peptidase_S1A"/>
</dbReference>
<dbReference type="FunFam" id="2.40.10.10:FF:000068">
    <property type="entry name" value="transmembrane protease serine 2"/>
    <property type="match status" value="1"/>
</dbReference>
<dbReference type="SMART" id="SM00020">
    <property type="entry name" value="Tryp_SPc"/>
    <property type="match status" value="1"/>
</dbReference>
<comment type="subcellular location">
    <subcellularLocation>
        <location evidence="1">Secreted</location>
        <location evidence="1">Extracellular space</location>
    </subcellularLocation>
</comment>
<dbReference type="InterPro" id="IPR051333">
    <property type="entry name" value="CLIP_Serine_Protease"/>
</dbReference>
<reference evidence="9" key="1">
    <citation type="submission" date="2021-12" db="EMBL/GenBank/DDBJ databases">
        <authorList>
            <person name="King R."/>
        </authorList>
    </citation>
    <scope>NUCLEOTIDE SEQUENCE</scope>
</reference>
<dbReference type="PANTHER" id="PTHR24260:SF136">
    <property type="entry name" value="GH08193P-RELATED"/>
    <property type="match status" value="1"/>
</dbReference>
<dbReference type="Gene3D" id="2.40.10.10">
    <property type="entry name" value="Trypsin-like serine proteases"/>
    <property type="match status" value="2"/>
</dbReference>
<keyword evidence="4" id="KW-1199">Hemostasis impairing toxin</keyword>
<evidence type="ECO:0000256" key="1">
    <source>
        <dbReference type="ARBA" id="ARBA00004239"/>
    </source>
</evidence>
<dbReference type="SUPFAM" id="SSF50494">
    <property type="entry name" value="Trypsin-like serine proteases"/>
    <property type="match status" value="1"/>
</dbReference>
<feature type="signal peptide" evidence="7">
    <location>
        <begin position="1"/>
        <end position="15"/>
    </location>
</feature>
<evidence type="ECO:0000256" key="6">
    <source>
        <dbReference type="ARBA" id="ARBA00084094"/>
    </source>
</evidence>
<gene>
    <name evidence="9" type="ORF">CINC_LOCUS13333</name>
</gene>
<dbReference type="Pfam" id="PF00089">
    <property type="entry name" value="Trypsin"/>
    <property type="match status" value="1"/>
</dbReference>
<dbReference type="AlphaFoldDB" id="A0A9P0C4J5"/>
<dbReference type="CDD" id="cd00190">
    <property type="entry name" value="Tryp_SPc"/>
    <property type="match status" value="1"/>
</dbReference>
<keyword evidence="6" id="KW-1205">Fibrinolytic toxin</keyword>
<dbReference type="GO" id="GO:0006508">
    <property type="term" value="P:proteolysis"/>
    <property type="evidence" value="ECO:0007669"/>
    <property type="project" value="InterPro"/>
</dbReference>
<keyword evidence="7" id="KW-0732">Signal</keyword>